<dbReference type="PANTHER" id="PTHR30038">
    <property type="entry name" value="ALDEHYDE FERREDOXIN OXIDOREDUCTASE"/>
    <property type="match status" value="1"/>
</dbReference>
<comment type="cofactor">
    <cofactor evidence="8">
        <name>tungstopterin</name>
        <dbReference type="ChEBI" id="CHEBI:30402"/>
    </cofactor>
</comment>
<sequence>MKGFYGKLLRVDLTGQTHSVEHIPDEVFQQYLGGKGLGSYLLLQNVKPATDPLSADNKLIFTLGAASDTIMVGNSRYGVFSKSPQTGGYAESYSGGRVAPVMRRAGYDAIIFEGMSDKPVFVEISDQGVVFHDASGLWGQDTYATEDAVLEKVNVPGAQALVIGPAGENLVRFACIENNRWRSAGRTGMGAVMGSKKLKAVVFHGSSKAEIADPELLKDVVKRIRDLGKDNPGVEAYRTYGTTGMVKTMNGANCFPNRYWNRVYDPNWENISGDTLLEQFKVKPTACNNCFMACGKHITVPEGEYAGLEIEGPEYETLYTFGGLCSFNRLDQIAYFNDLCDRLGLDTISTGNLVALVMEGVERGLLDAPVKYGDMEAAVELINQIARREGLGEILSLGIKDASQRLNLSDIAVHVKGLEPPGYDPRVLKGMGLAYATSARGACHLRATFYKPELVGISDPNTIEGKAELFIDYENRLTIFNTQILCVFFRDLIPWETLVDLNKACTGLDLTKDDLWNIANRIINANRQFNLQQGLTRADDTLPPRLFKEKLNDGRYSITPEELNKMVDDYYLLRGWSA</sequence>
<dbReference type="eggNOG" id="COG2414">
    <property type="taxonomic scope" value="Bacteria"/>
</dbReference>
<evidence type="ECO:0000256" key="5">
    <source>
        <dbReference type="ARBA" id="ARBA00023002"/>
    </source>
</evidence>
<evidence type="ECO:0000259" key="9">
    <source>
        <dbReference type="SMART" id="SM00790"/>
    </source>
</evidence>
<evidence type="ECO:0000313" key="11">
    <source>
        <dbReference type="Proteomes" id="UP000013520"/>
    </source>
</evidence>
<dbReference type="Gene3D" id="1.10.569.10">
    <property type="entry name" value="Aldehyde Ferredoxin Oxidoreductase Protein, subunit A, domain 2"/>
    <property type="match status" value="1"/>
</dbReference>
<dbReference type="OrthoDB" id="9763894at2"/>
<keyword evidence="3" id="KW-0004">4Fe-4S</keyword>
<evidence type="ECO:0000256" key="1">
    <source>
        <dbReference type="ARBA" id="ARBA00001966"/>
    </source>
</evidence>
<reference evidence="10 11" key="1">
    <citation type="submission" date="2012-01" db="EMBL/GenBank/DDBJ databases">
        <title>Complete sequence of Desulfotomaculum gibsoniae DSM 7213.</title>
        <authorList>
            <consortium name="US DOE Joint Genome Institute"/>
            <person name="Lucas S."/>
            <person name="Han J."/>
            <person name="Lapidus A."/>
            <person name="Cheng J.-F."/>
            <person name="Goodwin L."/>
            <person name="Pitluck S."/>
            <person name="Peters L."/>
            <person name="Ovchinnikova G."/>
            <person name="Teshima H."/>
            <person name="Detter J.C."/>
            <person name="Han C."/>
            <person name="Tapia R."/>
            <person name="Land M."/>
            <person name="Hauser L."/>
            <person name="Kyrpides N."/>
            <person name="Ivanova N."/>
            <person name="Pagani I."/>
            <person name="Parshina S."/>
            <person name="Plugge C."/>
            <person name="Muyzer G."/>
            <person name="Kuever J."/>
            <person name="Ivanova A."/>
            <person name="Nazina T."/>
            <person name="Klenk H.-P."/>
            <person name="Brambilla E."/>
            <person name="Spring S."/>
            <person name="Stams A.F."/>
            <person name="Woyke T."/>
        </authorList>
    </citation>
    <scope>NUCLEOTIDE SEQUENCE [LARGE SCALE GENOMIC DNA]</scope>
    <source>
        <strain evidence="10 11">DSM 7213</strain>
    </source>
</reference>
<evidence type="ECO:0000256" key="8">
    <source>
        <dbReference type="ARBA" id="ARBA00049934"/>
    </source>
</evidence>
<evidence type="ECO:0000256" key="4">
    <source>
        <dbReference type="ARBA" id="ARBA00022723"/>
    </source>
</evidence>
<dbReference type="KEGG" id="dgi:Desgi_4598"/>
<keyword evidence="6" id="KW-0408">Iron</keyword>
<dbReference type="PANTHER" id="PTHR30038:SF0">
    <property type="entry name" value="TUNGSTEN-CONTAINING ALDEHYDE FERREDOXIN OXIDOREDUCTASE"/>
    <property type="match status" value="1"/>
</dbReference>
<keyword evidence="11" id="KW-1185">Reference proteome</keyword>
<keyword evidence="4" id="KW-0479">Metal-binding</keyword>
<feature type="domain" description="Aldehyde ferredoxin oxidoreductase N-terminal" evidence="9">
    <location>
        <begin position="4"/>
        <end position="207"/>
    </location>
</feature>
<dbReference type="SUPFAM" id="SSF48310">
    <property type="entry name" value="Aldehyde ferredoxin oxidoreductase, C-terminal domains"/>
    <property type="match status" value="1"/>
</dbReference>
<dbReference type="Gene3D" id="3.60.9.10">
    <property type="entry name" value="Aldehyde ferredoxin oxidoreductase, N-terminal domain"/>
    <property type="match status" value="1"/>
</dbReference>
<evidence type="ECO:0000256" key="7">
    <source>
        <dbReference type="ARBA" id="ARBA00023014"/>
    </source>
</evidence>
<dbReference type="InterPro" id="IPR036021">
    <property type="entry name" value="Tungsten_al_ferr_oxy-like_C"/>
</dbReference>
<dbReference type="InterPro" id="IPR013985">
    <property type="entry name" value="Ald_Fedxn_OxRdtase_dom3"/>
</dbReference>
<evidence type="ECO:0000256" key="2">
    <source>
        <dbReference type="ARBA" id="ARBA00011032"/>
    </source>
</evidence>
<dbReference type="InterPro" id="IPR001203">
    <property type="entry name" value="OxRdtase_Ald_Fedxn_C"/>
</dbReference>
<evidence type="ECO:0000313" key="10">
    <source>
        <dbReference type="EMBL" id="AGL03825.1"/>
    </source>
</evidence>
<comment type="similarity">
    <text evidence="2">Belongs to the AOR/FOR family.</text>
</comment>
<name>R4KTA1_9FIRM</name>
<dbReference type="Pfam" id="PF01314">
    <property type="entry name" value="AFOR_C"/>
    <property type="match status" value="1"/>
</dbReference>
<keyword evidence="5" id="KW-0560">Oxidoreductase</keyword>
<dbReference type="GO" id="GO:0046872">
    <property type="term" value="F:metal ion binding"/>
    <property type="evidence" value="ECO:0007669"/>
    <property type="project" value="UniProtKB-KW"/>
</dbReference>
<proteinExistence type="inferred from homology"/>
<gene>
    <name evidence="10" type="ORF">Desgi_4598</name>
</gene>
<dbReference type="InterPro" id="IPR013983">
    <property type="entry name" value="Ald_Fedxn_OxRdtase_N"/>
</dbReference>
<protein>
    <submittedName>
        <fullName evidence="10">Aldehyde:ferredoxin oxidoreductase</fullName>
    </submittedName>
</protein>
<keyword evidence="7" id="KW-0411">Iron-sulfur</keyword>
<comment type="cofactor">
    <cofactor evidence="1">
        <name>[4Fe-4S] cluster</name>
        <dbReference type="ChEBI" id="CHEBI:49883"/>
    </cofactor>
</comment>
<dbReference type="Pfam" id="PF02730">
    <property type="entry name" value="AFOR_N"/>
    <property type="match status" value="1"/>
</dbReference>
<dbReference type="InterPro" id="IPR036503">
    <property type="entry name" value="Ald_Fedxn_OxRdtase_N_sf"/>
</dbReference>
<evidence type="ECO:0000256" key="3">
    <source>
        <dbReference type="ARBA" id="ARBA00022485"/>
    </source>
</evidence>
<dbReference type="Gene3D" id="1.10.599.10">
    <property type="entry name" value="Aldehyde Ferredoxin Oxidoreductase Protein, subunit A, domain 3"/>
    <property type="match status" value="1"/>
</dbReference>
<dbReference type="HOGENOM" id="CLU_020364_1_0_9"/>
<dbReference type="GO" id="GO:0016625">
    <property type="term" value="F:oxidoreductase activity, acting on the aldehyde or oxo group of donors, iron-sulfur protein as acceptor"/>
    <property type="evidence" value="ECO:0007669"/>
    <property type="project" value="InterPro"/>
</dbReference>
<dbReference type="EMBL" id="CP003273">
    <property type="protein sequence ID" value="AGL03825.1"/>
    <property type="molecule type" value="Genomic_DNA"/>
</dbReference>
<dbReference type="SUPFAM" id="SSF56228">
    <property type="entry name" value="Aldehyde ferredoxin oxidoreductase, N-terminal domain"/>
    <property type="match status" value="1"/>
</dbReference>
<dbReference type="RefSeq" id="WP_006522331.1">
    <property type="nucleotide sequence ID" value="NC_021184.1"/>
</dbReference>
<dbReference type="GO" id="GO:0051539">
    <property type="term" value="F:4 iron, 4 sulfur cluster binding"/>
    <property type="evidence" value="ECO:0007669"/>
    <property type="project" value="UniProtKB-KW"/>
</dbReference>
<dbReference type="GO" id="GO:0009055">
    <property type="term" value="F:electron transfer activity"/>
    <property type="evidence" value="ECO:0007669"/>
    <property type="project" value="InterPro"/>
</dbReference>
<accession>R4KTA1</accession>
<dbReference type="AlphaFoldDB" id="R4KTA1"/>
<dbReference type="SMART" id="SM00790">
    <property type="entry name" value="AFOR_N"/>
    <property type="match status" value="1"/>
</dbReference>
<dbReference type="InterPro" id="IPR051919">
    <property type="entry name" value="W-dependent_AOR"/>
</dbReference>
<organism evidence="10 11">
    <name type="scientific">Desulfoscipio gibsoniae DSM 7213</name>
    <dbReference type="NCBI Taxonomy" id="767817"/>
    <lineage>
        <taxon>Bacteria</taxon>
        <taxon>Bacillati</taxon>
        <taxon>Bacillota</taxon>
        <taxon>Clostridia</taxon>
        <taxon>Eubacteriales</taxon>
        <taxon>Desulfallaceae</taxon>
        <taxon>Desulfoscipio</taxon>
    </lineage>
</organism>
<dbReference type="InterPro" id="IPR013984">
    <property type="entry name" value="Ald_Fedxn_OxRdtase_dom2"/>
</dbReference>
<dbReference type="STRING" id="767817.Desgi_4598"/>
<dbReference type="Proteomes" id="UP000013520">
    <property type="component" value="Chromosome"/>
</dbReference>
<evidence type="ECO:0000256" key="6">
    <source>
        <dbReference type="ARBA" id="ARBA00023004"/>
    </source>
</evidence>